<dbReference type="InterPro" id="IPR005248">
    <property type="entry name" value="NadD/NMNAT"/>
</dbReference>
<keyword evidence="8 11" id="KW-0067">ATP-binding</keyword>
<evidence type="ECO:0000256" key="8">
    <source>
        <dbReference type="ARBA" id="ARBA00022840"/>
    </source>
</evidence>
<dbReference type="GO" id="GO:0004515">
    <property type="term" value="F:nicotinate-nucleotide adenylyltransferase activity"/>
    <property type="evidence" value="ECO:0007669"/>
    <property type="project" value="UniProtKB-UniRule"/>
</dbReference>
<dbReference type="InterPro" id="IPR014729">
    <property type="entry name" value="Rossmann-like_a/b/a_fold"/>
</dbReference>
<keyword evidence="7 11" id="KW-0547">Nucleotide-binding</keyword>
<evidence type="ECO:0000313" key="13">
    <source>
        <dbReference type="EMBL" id="MZR23679.1"/>
    </source>
</evidence>
<dbReference type="NCBIfam" id="TIGR00482">
    <property type="entry name" value="nicotinate (nicotinamide) nucleotide adenylyltransferase"/>
    <property type="match status" value="1"/>
</dbReference>
<comment type="catalytic activity">
    <reaction evidence="10 11">
        <text>nicotinate beta-D-ribonucleotide + ATP + H(+) = deamido-NAD(+) + diphosphate</text>
        <dbReference type="Rhea" id="RHEA:22860"/>
        <dbReference type="ChEBI" id="CHEBI:15378"/>
        <dbReference type="ChEBI" id="CHEBI:30616"/>
        <dbReference type="ChEBI" id="CHEBI:33019"/>
        <dbReference type="ChEBI" id="CHEBI:57502"/>
        <dbReference type="ChEBI" id="CHEBI:58437"/>
        <dbReference type="EC" id="2.7.7.18"/>
    </reaction>
</comment>
<dbReference type="OrthoDB" id="5295945at2"/>
<dbReference type="NCBIfam" id="NF000843">
    <property type="entry name" value="PRK00071.2-2"/>
    <property type="match status" value="1"/>
</dbReference>
<keyword evidence="5 11" id="KW-0808">Transferase</keyword>
<accession>A0A845MIM6</accession>
<evidence type="ECO:0000256" key="1">
    <source>
        <dbReference type="ARBA" id="ARBA00002324"/>
    </source>
</evidence>
<evidence type="ECO:0000256" key="5">
    <source>
        <dbReference type="ARBA" id="ARBA00022679"/>
    </source>
</evidence>
<evidence type="ECO:0000256" key="7">
    <source>
        <dbReference type="ARBA" id="ARBA00022741"/>
    </source>
</evidence>
<evidence type="ECO:0000256" key="10">
    <source>
        <dbReference type="ARBA" id="ARBA00048721"/>
    </source>
</evidence>
<dbReference type="Pfam" id="PF01467">
    <property type="entry name" value="CTP_transf_like"/>
    <property type="match status" value="1"/>
</dbReference>
<comment type="caution">
    <text evidence="13">The sequence shown here is derived from an EMBL/GenBank/DDBJ whole genome shotgun (WGS) entry which is preliminary data.</text>
</comment>
<name>A0A845MIM6_9PROT</name>
<evidence type="ECO:0000256" key="2">
    <source>
        <dbReference type="ARBA" id="ARBA00005019"/>
    </source>
</evidence>
<organism evidence="13 14">
    <name type="scientific">Sneathiella chungangensis</name>
    <dbReference type="NCBI Taxonomy" id="1418234"/>
    <lineage>
        <taxon>Bacteria</taxon>
        <taxon>Pseudomonadati</taxon>
        <taxon>Pseudomonadota</taxon>
        <taxon>Alphaproteobacteria</taxon>
        <taxon>Sneathiellales</taxon>
        <taxon>Sneathiellaceae</taxon>
        <taxon>Sneathiella</taxon>
    </lineage>
</organism>
<evidence type="ECO:0000256" key="4">
    <source>
        <dbReference type="ARBA" id="ARBA00022642"/>
    </source>
</evidence>
<dbReference type="Gene3D" id="3.40.50.620">
    <property type="entry name" value="HUPs"/>
    <property type="match status" value="1"/>
</dbReference>
<feature type="domain" description="Cytidyltransferase-like" evidence="12">
    <location>
        <begin position="8"/>
        <end position="191"/>
    </location>
</feature>
<dbReference type="EMBL" id="WTVA01000015">
    <property type="protein sequence ID" value="MZR23679.1"/>
    <property type="molecule type" value="Genomic_DNA"/>
</dbReference>
<comment type="pathway">
    <text evidence="2 11">Cofactor biosynthesis; NAD(+) biosynthesis; deamido-NAD(+) from nicotinate D-ribonucleotide: step 1/1.</text>
</comment>
<keyword evidence="9 11" id="KW-0520">NAD</keyword>
<reference evidence="13 14" key="1">
    <citation type="journal article" date="2014" name="Int. J. Syst. Evol. Microbiol.">
        <title>Sneathiella chungangensis sp. nov., isolated from a marine sand, and emended description of the genus Sneathiella.</title>
        <authorList>
            <person name="Siamphan C."/>
            <person name="Kim H."/>
            <person name="Lee J.S."/>
            <person name="Kim W."/>
        </authorList>
    </citation>
    <scope>NUCLEOTIDE SEQUENCE [LARGE SCALE GENOMIC DNA]</scope>
    <source>
        <strain evidence="13 14">KCTC 32476</strain>
    </source>
</reference>
<evidence type="ECO:0000256" key="3">
    <source>
        <dbReference type="ARBA" id="ARBA00009014"/>
    </source>
</evidence>
<protein>
    <recommendedName>
        <fullName evidence="11">Probable nicotinate-nucleotide adenylyltransferase</fullName>
        <ecNumber evidence="11">2.7.7.18</ecNumber>
    </recommendedName>
    <alternativeName>
        <fullName evidence="11">Deamido-NAD(+) diphosphorylase</fullName>
    </alternativeName>
    <alternativeName>
        <fullName evidence="11">Deamido-NAD(+) pyrophosphorylase</fullName>
    </alternativeName>
    <alternativeName>
        <fullName evidence="11">Nicotinate mononucleotide adenylyltransferase</fullName>
        <shortName evidence="11">NaMN adenylyltransferase</shortName>
    </alternativeName>
</protein>
<dbReference type="CDD" id="cd02165">
    <property type="entry name" value="NMNAT"/>
    <property type="match status" value="1"/>
</dbReference>
<dbReference type="GO" id="GO:0005524">
    <property type="term" value="F:ATP binding"/>
    <property type="evidence" value="ECO:0007669"/>
    <property type="project" value="UniProtKB-KW"/>
</dbReference>
<keyword evidence="4 11" id="KW-0662">Pyridine nucleotide biosynthesis</keyword>
<keyword evidence="6 11" id="KW-0548">Nucleotidyltransferase</keyword>
<dbReference type="UniPathway" id="UPA00253">
    <property type="reaction ID" value="UER00332"/>
</dbReference>
<evidence type="ECO:0000259" key="12">
    <source>
        <dbReference type="Pfam" id="PF01467"/>
    </source>
</evidence>
<dbReference type="PANTHER" id="PTHR39321:SF3">
    <property type="entry name" value="PHOSPHOPANTETHEINE ADENYLYLTRANSFERASE"/>
    <property type="match status" value="1"/>
</dbReference>
<dbReference type="HAMAP" id="MF_00244">
    <property type="entry name" value="NaMN_adenylyltr"/>
    <property type="match status" value="1"/>
</dbReference>
<dbReference type="Proteomes" id="UP000445696">
    <property type="component" value="Unassembled WGS sequence"/>
</dbReference>
<dbReference type="PANTHER" id="PTHR39321">
    <property type="entry name" value="NICOTINATE-NUCLEOTIDE ADENYLYLTRANSFERASE-RELATED"/>
    <property type="match status" value="1"/>
</dbReference>
<dbReference type="InterPro" id="IPR004821">
    <property type="entry name" value="Cyt_trans-like"/>
</dbReference>
<evidence type="ECO:0000313" key="14">
    <source>
        <dbReference type="Proteomes" id="UP000445696"/>
    </source>
</evidence>
<comment type="function">
    <text evidence="1 11">Catalyzes the reversible adenylation of nicotinate mononucleotide (NaMN) to nicotinic acid adenine dinucleotide (NaAD).</text>
</comment>
<evidence type="ECO:0000256" key="6">
    <source>
        <dbReference type="ARBA" id="ARBA00022695"/>
    </source>
</evidence>
<dbReference type="RefSeq" id="WP_161340123.1">
    <property type="nucleotide sequence ID" value="NZ_JBHSDG010000003.1"/>
</dbReference>
<evidence type="ECO:0000256" key="9">
    <source>
        <dbReference type="ARBA" id="ARBA00023027"/>
    </source>
</evidence>
<sequence length="201" mass="23012">MRGRKIGLLGGSFNPAHDGHRRISLAAIRLLDLDEIWWLVSPQNPLKPKEGMAEFENRIVAARKIARNPRIKVSDFEARIGEQRTARTLAALKVTYPQHRFVWLMGADNLVQLPKWQQWERIMALVPIAIFNRPGYTYKALNGKAAIKYRKSRIIGHASDRKRRNLAALTPPAWTFLPETTIKLSSTQIRNYRDTEGNTCS</sequence>
<comment type="similarity">
    <text evidence="3 11">Belongs to the NadD family.</text>
</comment>
<dbReference type="GO" id="GO:0009435">
    <property type="term" value="P:NAD+ biosynthetic process"/>
    <property type="evidence" value="ECO:0007669"/>
    <property type="project" value="UniProtKB-UniRule"/>
</dbReference>
<dbReference type="EC" id="2.7.7.18" evidence="11"/>
<dbReference type="AlphaFoldDB" id="A0A845MIM6"/>
<dbReference type="SUPFAM" id="SSF52374">
    <property type="entry name" value="Nucleotidylyl transferase"/>
    <property type="match status" value="1"/>
</dbReference>
<keyword evidence="14" id="KW-1185">Reference proteome</keyword>
<evidence type="ECO:0000256" key="11">
    <source>
        <dbReference type="HAMAP-Rule" id="MF_00244"/>
    </source>
</evidence>
<proteinExistence type="inferred from homology"/>
<gene>
    <name evidence="11" type="primary">nadD</name>
    <name evidence="13" type="ORF">GQF03_15185</name>
</gene>